<gene>
    <name evidence="5" type="ORF">P43SY_005390</name>
</gene>
<protein>
    <submittedName>
        <fullName evidence="5">Uncharacterized protein</fullName>
    </submittedName>
</protein>
<reference evidence="5" key="1">
    <citation type="submission" date="2021-12" db="EMBL/GenBank/DDBJ databases">
        <title>Prjna785345.</title>
        <authorList>
            <person name="Rujirawat T."/>
            <person name="Krajaejun T."/>
        </authorList>
    </citation>
    <scope>NUCLEOTIDE SEQUENCE</scope>
    <source>
        <strain evidence="5">Pi057C3</strain>
    </source>
</reference>
<dbReference type="Proteomes" id="UP001209570">
    <property type="component" value="Unassembled WGS sequence"/>
</dbReference>
<dbReference type="InterPro" id="IPR019734">
    <property type="entry name" value="TPR_rpt"/>
</dbReference>
<dbReference type="PANTHER" id="PTHR44858">
    <property type="entry name" value="TETRATRICOPEPTIDE REPEAT PROTEIN 6"/>
    <property type="match status" value="1"/>
</dbReference>
<evidence type="ECO:0000256" key="2">
    <source>
        <dbReference type="ARBA" id="ARBA00022803"/>
    </source>
</evidence>
<sequence>MVKKSHSPHSHHGTSTSGLHRRGSSRKYDDVDDRITIPLATPPAAVRSVDSTTDVLRSGIDKYRSLNGGRTAAAAAAGAAPASTTSTSASISTLHSSFKHGMVAAVRGTSAMAPQESPAERAARLVEQRLFTAAMPLWTEALNAASGSAQTKIKLFYQRGSCALSAQQYEGAILDFTQVVELTPPNAMLLAKRAKAFAALHKHNEALQDYSEAIALSTSGSSNAAELRALYIARAKVFRAMNNLRGAMEDYARAEATPGGDRDAGLFLQRARLRVQRCCGD</sequence>
<keyword evidence="2 3" id="KW-0802">TPR repeat</keyword>
<feature type="compositionally biased region" description="Basic residues" evidence="4">
    <location>
        <begin position="1"/>
        <end position="12"/>
    </location>
</feature>
<name>A0AAD5Q7A7_PYTIN</name>
<comment type="caution">
    <text evidence="5">The sequence shown here is derived from an EMBL/GenBank/DDBJ whole genome shotgun (WGS) entry which is preliminary data.</text>
</comment>
<evidence type="ECO:0000313" key="6">
    <source>
        <dbReference type="Proteomes" id="UP001209570"/>
    </source>
</evidence>
<evidence type="ECO:0000256" key="1">
    <source>
        <dbReference type="ARBA" id="ARBA00022737"/>
    </source>
</evidence>
<evidence type="ECO:0000313" key="5">
    <source>
        <dbReference type="EMBL" id="KAJ0395092.1"/>
    </source>
</evidence>
<dbReference type="AlphaFoldDB" id="A0AAD5Q7A7"/>
<feature type="repeat" description="TPR" evidence="3">
    <location>
        <begin position="153"/>
        <end position="186"/>
    </location>
</feature>
<dbReference type="EMBL" id="JAKCXM010000364">
    <property type="protein sequence ID" value="KAJ0395092.1"/>
    <property type="molecule type" value="Genomic_DNA"/>
</dbReference>
<organism evidence="5 6">
    <name type="scientific">Pythium insidiosum</name>
    <name type="common">Pythiosis disease agent</name>
    <dbReference type="NCBI Taxonomy" id="114742"/>
    <lineage>
        <taxon>Eukaryota</taxon>
        <taxon>Sar</taxon>
        <taxon>Stramenopiles</taxon>
        <taxon>Oomycota</taxon>
        <taxon>Peronosporomycetes</taxon>
        <taxon>Pythiales</taxon>
        <taxon>Pythiaceae</taxon>
        <taxon>Pythium</taxon>
    </lineage>
</organism>
<dbReference type="InterPro" id="IPR050498">
    <property type="entry name" value="Ycf3"/>
</dbReference>
<dbReference type="PROSITE" id="PS50005">
    <property type="entry name" value="TPR"/>
    <property type="match status" value="1"/>
</dbReference>
<keyword evidence="1" id="KW-0677">Repeat</keyword>
<evidence type="ECO:0000256" key="3">
    <source>
        <dbReference type="PROSITE-ProRule" id="PRU00339"/>
    </source>
</evidence>
<dbReference type="SMART" id="SM00028">
    <property type="entry name" value="TPR"/>
    <property type="match status" value="3"/>
</dbReference>
<dbReference type="SUPFAM" id="SSF48452">
    <property type="entry name" value="TPR-like"/>
    <property type="match status" value="1"/>
</dbReference>
<keyword evidence="6" id="KW-1185">Reference proteome</keyword>
<dbReference type="Gene3D" id="1.25.40.10">
    <property type="entry name" value="Tetratricopeptide repeat domain"/>
    <property type="match status" value="1"/>
</dbReference>
<dbReference type="InterPro" id="IPR011990">
    <property type="entry name" value="TPR-like_helical_dom_sf"/>
</dbReference>
<feature type="region of interest" description="Disordered" evidence="4">
    <location>
        <begin position="1"/>
        <end position="29"/>
    </location>
</feature>
<proteinExistence type="predicted"/>
<accession>A0AAD5Q7A7</accession>
<evidence type="ECO:0000256" key="4">
    <source>
        <dbReference type="SAM" id="MobiDB-lite"/>
    </source>
</evidence>
<dbReference type="PANTHER" id="PTHR44858:SF1">
    <property type="entry name" value="UDP-N-ACETYLGLUCOSAMINE--PEPTIDE N-ACETYLGLUCOSAMINYLTRANSFERASE SPINDLY-RELATED"/>
    <property type="match status" value="1"/>
</dbReference>